<proteinExistence type="inferred from homology"/>
<comment type="subcellular location">
    <subcellularLocation>
        <location evidence="1">Periplasm</location>
    </subcellularLocation>
</comment>
<keyword evidence="8" id="KW-1185">Reference proteome</keyword>
<evidence type="ECO:0000256" key="6">
    <source>
        <dbReference type="ARBA" id="ARBA00049753"/>
    </source>
</evidence>
<accession>A0ABZ2KC65</accession>
<protein>
    <recommendedName>
        <fullName evidence="6">Probable sugar-binding periplasmic protein</fullName>
    </recommendedName>
</protein>
<dbReference type="Proteomes" id="UP001379533">
    <property type="component" value="Chromosome"/>
</dbReference>
<evidence type="ECO:0000256" key="4">
    <source>
        <dbReference type="ARBA" id="ARBA00022729"/>
    </source>
</evidence>
<dbReference type="InterPro" id="IPR050490">
    <property type="entry name" value="Bact_solute-bd_prot1"/>
</dbReference>
<comment type="function">
    <text evidence="5">Part of a binding-protein-dependent transport system for a sugar.</text>
</comment>
<sequence length="435" mass="48161">MFFSRRHFSKLVITTLLSMAVSCTEQPGRDADQQHHGQVEIFSNWTAGGEEEALRVIVDAYERKFPSVTVINGATSGGTMARELELRKRMTDNLPPDVFQVHGGRELIGVWVQPKGISDDSANKMEDLTFLFDEEGWRRAFPPRLLDIVSFRQRIYSVPLTIHRGNGVFYNVHVFAKHGIRVPKTVEELKTAATTLQARGVTPFALATKYPWPILMMWEDLLLARGGPAFFNDYFAGRLRGDEAIVRSSLEDLNALFGFVNTDSGTLSWDQAAKKVALGEAAMTFMGDWAKGFFSSEKGGRLEPQTDFDVFASPGTEKSFIVITDTFCLPRGATSRANAIEFIRLAGSREIQSAFSMKKGSIPARKDVDASKFDAMARATIRDFSTVDLVPSLAHGSAADEEYVTSTGAALAAFFVDRNVEKALGVLRATYARLR</sequence>
<reference evidence="7 8" key="1">
    <citation type="submission" date="2021-12" db="EMBL/GenBank/DDBJ databases">
        <title>Discovery of the Pendulisporaceae a myxobacterial family with distinct sporulation behavior and unique specialized metabolism.</title>
        <authorList>
            <person name="Garcia R."/>
            <person name="Popoff A."/>
            <person name="Bader C.D."/>
            <person name="Loehr J."/>
            <person name="Walesch S."/>
            <person name="Walt C."/>
            <person name="Boldt J."/>
            <person name="Bunk B."/>
            <person name="Haeckl F.J.F.P.J."/>
            <person name="Gunesch A.P."/>
            <person name="Birkelbach J."/>
            <person name="Nuebel U."/>
            <person name="Pietschmann T."/>
            <person name="Bach T."/>
            <person name="Mueller R."/>
        </authorList>
    </citation>
    <scope>NUCLEOTIDE SEQUENCE [LARGE SCALE GENOMIC DNA]</scope>
    <source>
        <strain evidence="7 8">MSr12523</strain>
    </source>
</reference>
<evidence type="ECO:0000256" key="1">
    <source>
        <dbReference type="ARBA" id="ARBA00004418"/>
    </source>
</evidence>
<dbReference type="PANTHER" id="PTHR43649">
    <property type="entry name" value="ARABINOSE-BINDING PROTEIN-RELATED"/>
    <property type="match status" value="1"/>
</dbReference>
<evidence type="ECO:0000256" key="3">
    <source>
        <dbReference type="ARBA" id="ARBA00022448"/>
    </source>
</evidence>
<name>A0ABZ2KC65_9BACT</name>
<organism evidence="7 8">
    <name type="scientific">Pendulispora brunnea</name>
    <dbReference type="NCBI Taxonomy" id="2905690"/>
    <lineage>
        <taxon>Bacteria</taxon>
        <taxon>Pseudomonadati</taxon>
        <taxon>Myxococcota</taxon>
        <taxon>Myxococcia</taxon>
        <taxon>Myxococcales</taxon>
        <taxon>Sorangiineae</taxon>
        <taxon>Pendulisporaceae</taxon>
        <taxon>Pendulispora</taxon>
    </lineage>
</organism>
<keyword evidence="3" id="KW-0813">Transport</keyword>
<evidence type="ECO:0000256" key="2">
    <source>
        <dbReference type="ARBA" id="ARBA00008520"/>
    </source>
</evidence>
<keyword evidence="4" id="KW-0732">Signal</keyword>
<comment type="similarity">
    <text evidence="2">Belongs to the bacterial solute-binding protein 1 family.</text>
</comment>
<gene>
    <name evidence="7" type="ORF">LZC95_05260</name>
</gene>
<dbReference type="SUPFAM" id="SSF53850">
    <property type="entry name" value="Periplasmic binding protein-like II"/>
    <property type="match status" value="1"/>
</dbReference>
<dbReference type="EMBL" id="CP089982">
    <property type="protein sequence ID" value="WXA96243.1"/>
    <property type="molecule type" value="Genomic_DNA"/>
</dbReference>
<evidence type="ECO:0000313" key="7">
    <source>
        <dbReference type="EMBL" id="WXA96243.1"/>
    </source>
</evidence>
<evidence type="ECO:0000256" key="5">
    <source>
        <dbReference type="ARBA" id="ARBA00049629"/>
    </source>
</evidence>
<dbReference type="Gene3D" id="3.40.190.10">
    <property type="entry name" value="Periplasmic binding protein-like II"/>
    <property type="match status" value="2"/>
</dbReference>
<evidence type="ECO:0000313" key="8">
    <source>
        <dbReference type="Proteomes" id="UP001379533"/>
    </source>
</evidence>
<dbReference type="PANTHER" id="PTHR43649:SF28">
    <property type="entry name" value="BINDING PROTEIN COMPONENT OF ABC SUGAR TRANSPORTER-RELATED"/>
    <property type="match status" value="1"/>
</dbReference>
<dbReference type="Pfam" id="PF01547">
    <property type="entry name" value="SBP_bac_1"/>
    <property type="match status" value="1"/>
</dbReference>
<dbReference type="InterPro" id="IPR006059">
    <property type="entry name" value="SBP"/>
</dbReference>
<dbReference type="RefSeq" id="WP_394846859.1">
    <property type="nucleotide sequence ID" value="NZ_CP089982.1"/>
</dbReference>
<dbReference type="PROSITE" id="PS51257">
    <property type="entry name" value="PROKAR_LIPOPROTEIN"/>
    <property type="match status" value="1"/>
</dbReference>